<dbReference type="CDD" id="cd05716">
    <property type="entry name" value="IgV_pIgR_like"/>
    <property type="match status" value="2"/>
</dbReference>
<dbReference type="Proteomes" id="UP000472275">
    <property type="component" value="Chromosome 24"/>
</dbReference>
<feature type="domain" description="Immunoglobulin" evidence="6">
    <location>
        <begin position="195"/>
        <end position="296"/>
    </location>
</feature>
<dbReference type="Pfam" id="PF07686">
    <property type="entry name" value="V-set"/>
    <property type="match status" value="2"/>
</dbReference>
<dbReference type="GO" id="GO:0005886">
    <property type="term" value="C:plasma membrane"/>
    <property type="evidence" value="ECO:0007669"/>
    <property type="project" value="TreeGrafter"/>
</dbReference>
<dbReference type="InParanoid" id="A0A663F9H6"/>
<feature type="signal peptide" evidence="5">
    <location>
        <begin position="1"/>
        <end position="18"/>
    </location>
</feature>
<reference evidence="7" key="1">
    <citation type="submission" date="2025-08" db="UniProtKB">
        <authorList>
            <consortium name="Ensembl"/>
        </authorList>
    </citation>
    <scope>IDENTIFICATION</scope>
</reference>
<dbReference type="PANTHER" id="PTHR11860:SF49">
    <property type="entry name" value="HIGH AFFINITY IMMUNOGLOBULIN ALPHA AND IMMUNOGLOBULIN MU FC RECEPTOR"/>
    <property type="match status" value="1"/>
</dbReference>
<evidence type="ECO:0000256" key="3">
    <source>
        <dbReference type="ARBA" id="ARBA00023136"/>
    </source>
</evidence>
<dbReference type="AlphaFoldDB" id="A0A663F9H6"/>
<evidence type="ECO:0000259" key="6">
    <source>
        <dbReference type="SMART" id="SM00409"/>
    </source>
</evidence>
<name>A0A663F9H6_AQUCH</name>
<keyword evidence="2" id="KW-0812">Transmembrane</keyword>
<reference evidence="7" key="2">
    <citation type="submission" date="2025-09" db="UniProtKB">
        <authorList>
            <consortium name="Ensembl"/>
        </authorList>
    </citation>
    <scope>IDENTIFICATION</scope>
</reference>
<feature type="chain" id="PRO_5046217924" description="Immunoglobulin domain-containing protein" evidence="5">
    <location>
        <begin position="19"/>
        <end position="354"/>
    </location>
</feature>
<keyword evidence="3" id="KW-0472">Membrane</keyword>
<dbReference type="GeneTree" id="ENSGT00950000182977"/>
<dbReference type="GO" id="GO:0004888">
    <property type="term" value="F:transmembrane signaling receptor activity"/>
    <property type="evidence" value="ECO:0007669"/>
    <property type="project" value="TreeGrafter"/>
</dbReference>
<dbReference type="Gene3D" id="2.60.40.10">
    <property type="entry name" value="Immunoglobulins"/>
    <property type="match status" value="2"/>
</dbReference>
<evidence type="ECO:0000256" key="1">
    <source>
        <dbReference type="ARBA" id="ARBA00004370"/>
    </source>
</evidence>
<accession>A0A663F9H6</accession>
<evidence type="ECO:0000256" key="4">
    <source>
        <dbReference type="SAM" id="MobiDB-lite"/>
    </source>
</evidence>
<keyword evidence="5" id="KW-0732">Signal</keyword>
<keyword evidence="8" id="KW-1185">Reference proteome</keyword>
<dbReference type="SMART" id="SM00409">
    <property type="entry name" value="IG"/>
    <property type="match status" value="2"/>
</dbReference>
<comment type="subcellular location">
    <subcellularLocation>
        <location evidence="1">Membrane</location>
    </subcellularLocation>
</comment>
<dbReference type="InterPro" id="IPR003599">
    <property type="entry name" value="Ig_sub"/>
</dbReference>
<feature type="region of interest" description="Disordered" evidence="4">
    <location>
        <begin position="325"/>
        <end position="345"/>
    </location>
</feature>
<dbReference type="InterPro" id="IPR013783">
    <property type="entry name" value="Ig-like_fold"/>
</dbReference>
<feature type="domain" description="Immunoglobulin" evidence="6">
    <location>
        <begin position="32"/>
        <end position="135"/>
    </location>
</feature>
<feature type="compositionally biased region" description="Polar residues" evidence="4">
    <location>
        <begin position="325"/>
        <end position="338"/>
    </location>
</feature>
<organism evidence="7 8">
    <name type="scientific">Aquila chrysaetos chrysaetos</name>
    <dbReference type="NCBI Taxonomy" id="223781"/>
    <lineage>
        <taxon>Eukaryota</taxon>
        <taxon>Metazoa</taxon>
        <taxon>Chordata</taxon>
        <taxon>Craniata</taxon>
        <taxon>Vertebrata</taxon>
        <taxon>Euteleostomi</taxon>
        <taxon>Archelosauria</taxon>
        <taxon>Archosauria</taxon>
        <taxon>Dinosauria</taxon>
        <taxon>Saurischia</taxon>
        <taxon>Theropoda</taxon>
        <taxon>Coelurosauria</taxon>
        <taxon>Aves</taxon>
        <taxon>Neognathae</taxon>
        <taxon>Neoaves</taxon>
        <taxon>Telluraves</taxon>
        <taxon>Accipitrimorphae</taxon>
        <taxon>Accipitriformes</taxon>
        <taxon>Accipitridae</taxon>
        <taxon>Accipitrinae</taxon>
        <taxon>Aquila</taxon>
    </lineage>
</organism>
<dbReference type="Ensembl" id="ENSACCT00020022075.1">
    <property type="protein sequence ID" value="ENSACCP00020021144.1"/>
    <property type="gene ID" value="ENSACCG00020014579.1"/>
</dbReference>
<evidence type="ECO:0000256" key="5">
    <source>
        <dbReference type="SAM" id="SignalP"/>
    </source>
</evidence>
<protein>
    <recommendedName>
        <fullName evidence="6">Immunoglobulin domain-containing protein</fullName>
    </recommendedName>
</protein>
<evidence type="ECO:0000313" key="8">
    <source>
        <dbReference type="Proteomes" id="UP000472275"/>
    </source>
</evidence>
<dbReference type="PANTHER" id="PTHR11860">
    <property type="entry name" value="POLYMERIC-IMMUNOGLOBULIN RECEPTOR"/>
    <property type="match status" value="1"/>
</dbReference>
<dbReference type="SUPFAM" id="SSF48726">
    <property type="entry name" value="Immunoglobulin"/>
    <property type="match status" value="2"/>
</dbReference>
<evidence type="ECO:0000313" key="7">
    <source>
        <dbReference type="Ensembl" id="ENSACCP00020021144.1"/>
    </source>
</evidence>
<proteinExistence type="predicted"/>
<sequence length="354" mass="38668">MDMAVLFLLAALLNFCFFLSPKEPVSSTLYGSRFLTGEVGGSVTHQCFYSIIPANKYDRKYWCRIAGNGVCYTIISTTGYISKGHVGRVSLEDIPQKGTFTVTMTELKKNDTGTYRCGIGTTNRDLYVSLNLTILAGRVLAGERGGSAPPAAQLAGSGLGTNAGASAHSRHIDFFYPVLLTRYLQMGYKGTQIWPSQLFTKLHGSVTVLCPPGDTQGSKKRFWCKLGRTGCTLIADTDGYVGKSYQGRIFITAQESSGAFKILINDLKKEDSGLYRCGTGRLSGQDSQRMVALQVTTGRTGHWGLHVLRGFLAAPDEEREMLTVSSPPCSLHPSQETKISQRHSRRLAVREVPL</sequence>
<dbReference type="InterPro" id="IPR050671">
    <property type="entry name" value="CD300_family_receptors"/>
</dbReference>
<dbReference type="InterPro" id="IPR036179">
    <property type="entry name" value="Ig-like_dom_sf"/>
</dbReference>
<dbReference type="InterPro" id="IPR013106">
    <property type="entry name" value="Ig_V-set"/>
</dbReference>
<evidence type="ECO:0000256" key="2">
    <source>
        <dbReference type="ARBA" id="ARBA00022692"/>
    </source>
</evidence>